<gene>
    <name evidence="4" type="ORF">DCE93_02885</name>
</gene>
<sequence>MTGVVSRLAAIVRGVTNRRAALLGAIALVMLVLGIAASVAVSLGVQEEHRRQLLAEVTTSVSALETKVASLSAAGAQHEADVSAAAELAAELSATLELPPQRFDPSARTKVERALAQLANASLPLPAPKEKVVMVRDEATLDELRSAEKALIDAIGDLDDRADELESRRTELADAMDQARSAAKTLVDGVIGGTESLLAANAAASVESSDRVRTIVAVLGVAWAADGLREWIDAIAALEASSAEAAARLAPEDLGGDEGVPTARTSAPGWAPTWSTPTVPPLSSPPPSASPSPVDFWPLIWNEHWRPYAECAGIMGLVKTFPMNDFGNGLDSGMSTPWTYDMGGDGVHIYSCGS</sequence>
<accession>A0A2S0WTW0</accession>
<feature type="coiled-coil region" evidence="1">
    <location>
        <begin position="155"/>
        <end position="182"/>
    </location>
</feature>
<evidence type="ECO:0000313" key="4">
    <source>
        <dbReference type="EMBL" id="AWB94731.1"/>
    </source>
</evidence>
<proteinExistence type="predicted"/>
<keyword evidence="1" id="KW-0175">Coiled coil</keyword>
<organism evidence="4 5">
    <name type="scientific">Agromyces badenianii</name>
    <dbReference type="NCBI Taxonomy" id="2080742"/>
    <lineage>
        <taxon>Bacteria</taxon>
        <taxon>Bacillati</taxon>
        <taxon>Actinomycetota</taxon>
        <taxon>Actinomycetes</taxon>
        <taxon>Micrococcales</taxon>
        <taxon>Microbacteriaceae</taxon>
        <taxon>Agromyces</taxon>
    </lineage>
</organism>
<name>A0A2S0WTW0_9MICO</name>
<dbReference type="KEGG" id="agm:DCE93_02885"/>
<dbReference type="Proteomes" id="UP000244729">
    <property type="component" value="Chromosome"/>
</dbReference>
<feature type="transmembrane region" description="Helical" evidence="3">
    <location>
        <begin position="20"/>
        <end position="45"/>
    </location>
</feature>
<evidence type="ECO:0000256" key="1">
    <source>
        <dbReference type="SAM" id="Coils"/>
    </source>
</evidence>
<dbReference type="OrthoDB" id="9767239at2"/>
<keyword evidence="5" id="KW-1185">Reference proteome</keyword>
<keyword evidence="3" id="KW-0812">Transmembrane</keyword>
<keyword evidence="3" id="KW-0472">Membrane</keyword>
<feature type="compositionally biased region" description="Pro residues" evidence="2">
    <location>
        <begin position="278"/>
        <end position="288"/>
    </location>
</feature>
<keyword evidence="3" id="KW-1133">Transmembrane helix</keyword>
<feature type="region of interest" description="Disordered" evidence="2">
    <location>
        <begin position="252"/>
        <end position="288"/>
    </location>
</feature>
<protein>
    <submittedName>
        <fullName evidence="4">Uncharacterized protein</fullName>
    </submittedName>
</protein>
<evidence type="ECO:0000256" key="3">
    <source>
        <dbReference type="SAM" id="Phobius"/>
    </source>
</evidence>
<evidence type="ECO:0000313" key="5">
    <source>
        <dbReference type="Proteomes" id="UP000244729"/>
    </source>
</evidence>
<dbReference type="RefSeq" id="WP_108594553.1">
    <property type="nucleotide sequence ID" value="NZ_CP028913.1"/>
</dbReference>
<dbReference type="EMBL" id="CP028913">
    <property type="protein sequence ID" value="AWB94731.1"/>
    <property type="molecule type" value="Genomic_DNA"/>
</dbReference>
<evidence type="ECO:0000256" key="2">
    <source>
        <dbReference type="SAM" id="MobiDB-lite"/>
    </source>
</evidence>
<reference evidence="4 5" key="1">
    <citation type="submission" date="2018-04" db="EMBL/GenBank/DDBJ databases">
        <authorList>
            <person name="Li J."/>
        </authorList>
    </citation>
    <scope>NUCLEOTIDE SEQUENCE [LARGE SCALE GENOMIC DNA]</scope>
    <source>
        <strain evidence="5">30A</strain>
    </source>
</reference>
<dbReference type="AlphaFoldDB" id="A0A2S0WTW0"/>